<dbReference type="PANTHER" id="PTHR34706:SF1">
    <property type="entry name" value="VWFA DOMAIN-CONTAINING PROTEIN"/>
    <property type="match status" value="1"/>
</dbReference>
<reference evidence="3 4" key="1">
    <citation type="submission" date="2020-03" db="EMBL/GenBank/DDBJ databases">
        <title>Draft Genome Sequence of Cudoniella acicularis.</title>
        <authorList>
            <person name="Buettner E."/>
            <person name="Kellner H."/>
        </authorList>
    </citation>
    <scope>NUCLEOTIDE SEQUENCE [LARGE SCALE GENOMIC DNA]</scope>
    <source>
        <strain evidence="3 4">DSM 108380</strain>
    </source>
</reference>
<sequence length="384" mass="40492">MPTGNPVWLARNSSILGSIRKGLSRKSSNVSTQSNTSATSQEPQPPSFRDPADLNSLNTNFQQVSLGEDEARRRNPHPLTNPSRPGMNEPPPAYTPSPNATSGPTRGALPPELAAPSSLSYSPAAPMSIPATVPSGEDPYAFLTTFDTILLIDDSGSMAGRGWREVSQALAIIAPIVSAHDDDGLDLYFMNHKSTDGGSPNEGIAAGGYRGIKRAATVTEIFARVRPQGGTPTGIRIHNILKPYLAKLETEIAVGKEMKPVNLIVLTDGVPSDDVESVLLSAAKKLDKLDAPPYQVGVQFFQVGNEEGAKEALEELDDGLSELVEGGVRDIVDTVTWTGGSSQSEGGVGLTGDGILKAVLGAVVKRLDRRRASGEPDEPDPLVA</sequence>
<dbReference type="InterPro" id="IPR036465">
    <property type="entry name" value="vWFA_dom_sf"/>
</dbReference>
<feature type="compositionally biased region" description="Polar residues" evidence="1">
    <location>
        <begin position="55"/>
        <end position="65"/>
    </location>
</feature>
<dbReference type="PROSITE" id="PS50234">
    <property type="entry name" value="VWFA"/>
    <property type="match status" value="1"/>
</dbReference>
<comment type="caution">
    <text evidence="3">The sequence shown here is derived from an EMBL/GenBank/DDBJ whole genome shotgun (WGS) entry which is preliminary data.</text>
</comment>
<evidence type="ECO:0000313" key="3">
    <source>
        <dbReference type="EMBL" id="KAF4635258.1"/>
    </source>
</evidence>
<dbReference type="Proteomes" id="UP000566819">
    <property type="component" value="Unassembled WGS sequence"/>
</dbReference>
<feature type="domain" description="VWFA" evidence="2">
    <location>
        <begin position="147"/>
        <end position="317"/>
    </location>
</feature>
<feature type="compositionally biased region" description="Polar residues" evidence="1">
    <location>
        <begin position="25"/>
        <end position="42"/>
    </location>
</feature>
<dbReference type="Gene3D" id="3.40.50.410">
    <property type="entry name" value="von Willebrand factor, type A domain"/>
    <property type="match status" value="1"/>
</dbReference>
<dbReference type="AlphaFoldDB" id="A0A8H4RTD2"/>
<feature type="region of interest" description="Disordered" evidence="1">
    <location>
        <begin position="20"/>
        <end position="121"/>
    </location>
</feature>
<evidence type="ECO:0000259" key="2">
    <source>
        <dbReference type="PROSITE" id="PS50234"/>
    </source>
</evidence>
<dbReference type="PANTHER" id="PTHR34706">
    <property type="entry name" value="SLR1338 PROTEIN"/>
    <property type="match status" value="1"/>
</dbReference>
<gene>
    <name evidence="3" type="ORF">G7Y89_g2841</name>
</gene>
<name>A0A8H4RTD2_9HELO</name>
<organism evidence="3 4">
    <name type="scientific">Cudoniella acicularis</name>
    <dbReference type="NCBI Taxonomy" id="354080"/>
    <lineage>
        <taxon>Eukaryota</taxon>
        <taxon>Fungi</taxon>
        <taxon>Dikarya</taxon>
        <taxon>Ascomycota</taxon>
        <taxon>Pezizomycotina</taxon>
        <taxon>Leotiomycetes</taxon>
        <taxon>Helotiales</taxon>
        <taxon>Tricladiaceae</taxon>
        <taxon>Cudoniella</taxon>
    </lineage>
</organism>
<dbReference type="EMBL" id="JAAMPI010000131">
    <property type="protein sequence ID" value="KAF4635258.1"/>
    <property type="molecule type" value="Genomic_DNA"/>
</dbReference>
<evidence type="ECO:0000256" key="1">
    <source>
        <dbReference type="SAM" id="MobiDB-lite"/>
    </source>
</evidence>
<accession>A0A8H4RTD2</accession>
<dbReference type="OrthoDB" id="2142040at2759"/>
<dbReference type="SMART" id="SM00327">
    <property type="entry name" value="VWA"/>
    <property type="match status" value="1"/>
</dbReference>
<protein>
    <recommendedName>
        <fullName evidence="2">VWFA domain-containing protein</fullName>
    </recommendedName>
</protein>
<keyword evidence="4" id="KW-1185">Reference proteome</keyword>
<dbReference type="InterPro" id="IPR002035">
    <property type="entry name" value="VWF_A"/>
</dbReference>
<dbReference type="SUPFAM" id="SSF53300">
    <property type="entry name" value="vWA-like"/>
    <property type="match status" value="1"/>
</dbReference>
<evidence type="ECO:0000313" key="4">
    <source>
        <dbReference type="Proteomes" id="UP000566819"/>
    </source>
</evidence>
<feature type="compositionally biased region" description="Low complexity" evidence="1">
    <location>
        <begin position="108"/>
        <end position="121"/>
    </location>
</feature>
<proteinExistence type="predicted"/>